<dbReference type="Pfam" id="PF00857">
    <property type="entry name" value="Isochorismatase"/>
    <property type="match status" value="1"/>
</dbReference>
<dbReference type="InterPro" id="IPR036380">
    <property type="entry name" value="Isochorismatase-like_sf"/>
</dbReference>
<proteinExistence type="predicted"/>
<dbReference type="Gene3D" id="3.40.50.850">
    <property type="entry name" value="Isochorismatase-like"/>
    <property type="match status" value="1"/>
</dbReference>
<evidence type="ECO:0000256" key="2">
    <source>
        <dbReference type="SAM" id="MobiDB-lite"/>
    </source>
</evidence>
<sequence length="205" mass="22269">MSTGHGRLDPTEHTRPGRGSADTPRGLLTVIDMQRVFAEPDSPWATPRFDEAAEGVRRLLPAFGDRVTFTRFLAAEKPVGAWRAYYDQWPFALQPPMARLWELTDEFAARARHLVEATTFGKWTPELAERVGAEGRLVLAGVSTDCCVLSTALAAADAGVEVLVAADACAGVDDDSHAKALHVMDLYRPLIRVVTVDEVLAGDPS</sequence>
<dbReference type="InterPro" id="IPR000868">
    <property type="entry name" value="Isochorismatase-like_dom"/>
</dbReference>
<gene>
    <name evidence="4" type="ORF">AB5J53_03770</name>
</gene>
<dbReference type="GO" id="GO:0016787">
    <property type="term" value="F:hydrolase activity"/>
    <property type="evidence" value="ECO:0007669"/>
    <property type="project" value="UniProtKB-KW"/>
</dbReference>
<protein>
    <submittedName>
        <fullName evidence="4">Cysteine hydrolase family protein</fullName>
    </submittedName>
</protein>
<evidence type="ECO:0000313" key="4">
    <source>
        <dbReference type="EMBL" id="XDQ50884.1"/>
    </source>
</evidence>
<feature type="domain" description="Isochorismatase-like" evidence="3">
    <location>
        <begin position="28"/>
        <end position="185"/>
    </location>
</feature>
<name>A0AB39RD56_9ACTN</name>
<keyword evidence="1 4" id="KW-0378">Hydrolase</keyword>
<dbReference type="EMBL" id="CP163443">
    <property type="protein sequence ID" value="XDQ50884.1"/>
    <property type="molecule type" value="Genomic_DNA"/>
</dbReference>
<evidence type="ECO:0000259" key="3">
    <source>
        <dbReference type="Pfam" id="PF00857"/>
    </source>
</evidence>
<accession>A0AB39RD56</accession>
<organism evidence="4">
    <name type="scientific">Streptomyces sp. R41</name>
    <dbReference type="NCBI Taxonomy" id="3238632"/>
    <lineage>
        <taxon>Bacteria</taxon>
        <taxon>Bacillati</taxon>
        <taxon>Actinomycetota</taxon>
        <taxon>Actinomycetes</taxon>
        <taxon>Kitasatosporales</taxon>
        <taxon>Streptomycetaceae</taxon>
        <taxon>Streptomyces</taxon>
    </lineage>
</organism>
<dbReference type="InterPro" id="IPR050272">
    <property type="entry name" value="Isochorismatase-like_hydrls"/>
</dbReference>
<dbReference type="PANTHER" id="PTHR43540">
    <property type="entry name" value="PEROXYUREIDOACRYLATE/UREIDOACRYLATE AMIDOHYDROLASE-RELATED"/>
    <property type="match status" value="1"/>
</dbReference>
<feature type="compositionally biased region" description="Basic and acidic residues" evidence="2">
    <location>
        <begin position="1"/>
        <end position="15"/>
    </location>
</feature>
<dbReference type="SUPFAM" id="SSF52499">
    <property type="entry name" value="Isochorismatase-like hydrolases"/>
    <property type="match status" value="1"/>
</dbReference>
<feature type="region of interest" description="Disordered" evidence="2">
    <location>
        <begin position="1"/>
        <end position="25"/>
    </location>
</feature>
<reference evidence="4" key="1">
    <citation type="submission" date="2024-07" db="EMBL/GenBank/DDBJ databases">
        <authorList>
            <person name="Yu S.T."/>
        </authorList>
    </citation>
    <scope>NUCLEOTIDE SEQUENCE</scope>
    <source>
        <strain evidence="4">R41</strain>
    </source>
</reference>
<dbReference type="RefSeq" id="WP_369244234.1">
    <property type="nucleotide sequence ID" value="NZ_CP163443.1"/>
</dbReference>
<evidence type="ECO:0000256" key="1">
    <source>
        <dbReference type="ARBA" id="ARBA00022801"/>
    </source>
</evidence>
<dbReference type="CDD" id="cd00431">
    <property type="entry name" value="cysteine_hydrolases"/>
    <property type="match status" value="1"/>
</dbReference>
<dbReference type="AlphaFoldDB" id="A0AB39RD56"/>